<dbReference type="EMBL" id="JBHSTE010000001">
    <property type="protein sequence ID" value="MFC6331029.1"/>
    <property type="molecule type" value="Genomic_DNA"/>
</dbReference>
<dbReference type="Proteomes" id="UP001596233">
    <property type="component" value="Unassembled WGS sequence"/>
</dbReference>
<accession>A0ABW1V0Y9</accession>
<comment type="caution">
    <text evidence="1">The sequence shown here is derived from an EMBL/GenBank/DDBJ whole genome shotgun (WGS) entry which is preliminary data.</text>
</comment>
<sequence length="162" mass="18961">MGYINETVDTEVVVSEHSQERWRRRDEELSRWVAAPKTRKRAKQTVLFGGAEIDAELLKALMLLKQMGIQTEYSCAGVSLLDEPEEHSLYAYITFQKTEKATAFINYAMTRMKHRLLVTFEPKRNRYDLSSFYIGHNRSFCFLIERCAKVMKELESMEAPHE</sequence>
<name>A0ABW1V0Y9_9BACL</name>
<reference evidence="2" key="1">
    <citation type="journal article" date="2019" name="Int. J. Syst. Evol. Microbiol.">
        <title>The Global Catalogue of Microorganisms (GCM) 10K type strain sequencing project: providing services to taxonomists for standard genome sequencing and annotation.</title>
        <authorList>
            <consortium name="The Broad Institute Genomics Platform"/>
            <consortium name="The Broad Institute Genome Sequencing Center for Infectious Disease"/>
            <person name="Wu L."/>
            <person name="Ma J."/>
        </authorList>
    </citation>
    <scope>NUCLEOTIDE SEQUENCE [LARGE SCALE GENOMIC DNA]</scope>
    <source>
        <strain evidence="2">PCU 280</strain>
    </source>
</reference>
<evidence type="ECO:0000313" key="1">
    <source>
        <dbReference type="EMBL" id="MFC6331029.1"/>
    </source>
</evidence>
<proteinExistence type="predicted"/>
<organism evidence="1 2">
    <name type="scientific">Paenibacillus septentrionalis</name>
    <dbReference type="NCBI Taxonomy" id="429342"/>
    <lineage>
        <taxon>Bacteria</taxon>
        <taxon>Bacillati</taxon>
        <taxon>Bacillota</taxon>
        <taxon>Bacilli</taxon>
        <taxon>Bacillales</taxon>
        <taxon>Paenibacillaceae</taxon>
        <taxon>Paenibacillus</taxon>
    </lineage>
</organism>
<evidence type="ECO:0008006" key="3">
    <source>
        <dbReference type="Google" id="ProtNLM"/>
    </source>
</evidence>
<keyword evidence="2" id="KW-1185">Reference proteome</keyword>
<gene>
    <name evidence="1" type="ORF">ACFP56_00225</name>
</gene>
<dbReference type="RefSeq" id="WP_379229818.1">
    <property type="nucleotide sequence ID" value="NZ_JBHSTE010000001.1"/>
</dbReference>
<protein>
    <recommendedName>
        <fullName evidence="3">RRM domain-containing protein</fullName>
    </recommendedName>
</protein>
<evidence type="ECO:0000313" key="2">
    <source>
        <dbReference type="Proteomes" id="UP001596233"/>
    </source>
</evidence>